<dbReference type="CDD" id="cd03440">
    <property type="entry name" value="hot_dog"/>
    <property type="match status" value="1"/>
</dbReference>
<organism evidence="3 4">
    <name type="scientific">Aminomonas paucivorans DSM 12260</name>
    <dbReference type="NCBI Taxonomy" id="584708"/>
    <lineage>
        <taxon>Bacteria</taxon>
        <taxon>Thermotogati</taxon>
        <taxon>Synergistota</taxon>
        <taxon>Synergistia</taxon>
        <taxon>Synergistales</taxon>
        <taxon>Synergistaceae</taxon>
        <taxon>Aminomonas</taxon>
    </lineage>
</organism>
<dbReference type="PANTHER" id="PTHR36934:SF1">
    <property type="entry name" value="THIOESTERASE DOMAIN-CONTAINING PROTEIN"/>
    <property type="match status" value="1"/>
</dbReference>
<dbReference type="SUPFAM" id="SSF54637">
    <property type="entry name" value="Thioesterase/thiol ester dehydrase-isomerase"/>
    <property type="match status" value="1"/>
</dbReference>
<accession>E3D0D5</accession>
<feature type="binding site" evidence="1">
    <location>
        <position position="66"/>
    </location>
    <ligand>
        <name>substrate</name>
    </ligand>
</feature>
<dbReference type="PANTHER" id="PTHR36934">
    <property type="entry name" value="BLR0278 PROTEIN"/>
    <property type="match status" value="1"/>
</dbReference>
<dbReference type="eggNOG" id="COG5496">
    <property type="taxonomic scope" value="Bacteria"/>
</dbReference>
<name>E3D0D5_9BACT</name>
<feature type="binding site" evidence="1">
    <location>
        <position position="117"/>
    </location>
    <ligand>
        <name>substrate</name>
    </ligand>
</feature>
<keyword evidence="4" id="KW-1185">Reference proteome</keyword>
<feature type="domain" description="Fluoroacetyl-CoA-specific thioesterase-like" evidence="2">
    <location>
        <begin position="20"/>
        <end position="123"/>
    </location>
</feature>
<dbReference type="PaxDb" id="584708-Apau_2401"/>
<dbReference type="Proteomes" id="UP000005096">
    <property type="component" value="Chromosome"/>
</dbReference>
<dbReference type="PIRSF" id="PIRSF014972">
    <property type="entry name" value="FlK"/>
    <property type="match status" value="1"/>
</dbReference>
<evidence type="ECO:0000256" key="1">
    <source>
        <dbReference type="PIRSR" id="PIRSR014972-2"/>
    </source>
</evidence>
<gene>
    <name evidence="3" type="ORF">Apau_2401</name>
</gene>
<dbReference type="EMBL" id="CM001022">
    <property type="protein sequence ID" value="EFQ24808.1"/>
    <property type="molecule type" value="Genomic_DNA"/>
</dbReference>
<dbReference type="Pfam" id="PF22636">
    <property type="entry name" value="FlK"/>
    <property type="match status" value="1"/>
</dbReference>
<protein>
    <submittedName>
        <fullName evidence="3">Thioesterase</fullName>
    </submittedName>
</protein>
<proteinExistence type="predicted"/>
<dbReference type="HOGENOM" id="CLU_119426_1_0_0"/>
<reference evidence="3 4" key="1">
    <citation type="journal article" date="2010" name="Stand. Genomic Sci.">
        <title>Non-contiguous finished genome sequence of Aminomonas paucivorans type strain (GLU-3).</title>
        <authorList>
            <person name="Pitluck S."/>
            <person name="Yasawong M."/>
            <person name="Held B."/>
            <person name="Lapidus A."/>
            <person name="Nolan M."/>
            <person name="Copeland A."/>
            <person name="Lucas S."/>
            <person name="Del Rio T.G."/>
            <person name="Tice H."/>
            <person name="Cheng J.F."/>
            <person name="Chertkov O."/>
            <person name="Goodwin L."/>
            <person name="Tapia R."/>
            <person name="Han C."/>
            <person name="Liolios K."/>
            <person name="Ivanova N."/>
            <person name="Mavromatis K."/>
            <person name="Ovchinnikova G."/>
            <person name="Pati A."/>
            <person name="Chen A."/>
            <person name="Palaniappan K."/>
            <person name="Land M."/>
            <person name="Hauser L."/>
            <person name="Chang Y.J."/>
            <person name="Jeffries C.D."/>
            <person name="Pukall R."/>
            <person name="Spring S."/>
            <person name="Rohde M."/>
            <person name="Sikorski J."/>
            <person name="Goker M."/>
            <person name="Woyke T."/>
            <person name="Bristow J."/>
            <person name="Eisen J.A."/>
            <person name="Markowitz V."/>
            <person name="Hugenholtz P."/>
            <person name="Kyrpides N.C."/>
            <person name="Klenk H.P."/>
        </authorList>
    </citation>
    <scope>NUCLEOTIDE SEQUENCE [LARGE SCALE GENOMIC DNA]</scope>
    <source>
        <strain evidence="3 4">DSM 12260</strain>
    </source>
</reference>
<evidence type="ECO:0000313" key="3">
    <source>
        <dbReference type="EMBL" id="EFQ24808.1"/>
    </source>
</evidence>
<evidence type="ECO:0000313" key="4">
    <source>
        <dbReference type="Proteomes" id="UP000005096"/>
    </source>
</evidence>
<evidence type="ECO:0000259" key="2">
    <source>
        <dbReference type="Pfam" id="PF22636"/>
    </source>
</evidence>
<dbReference type="RefSeq" id="WP_006302056.1">
    <property type="nucleotide sequence ID" value="NZ_CM001022.1"/>
</dbReference>
<dbReference type="AlphaFoldDB" id="E3D0D5"/>
<dbReference type="Gene3D" id="3.10.129.10">
    <property type="entry name" value="Hotdog Thioesterase"/>
    <property type="match status" value="1"/>
</dbReference>
<dbReference type="InterPro" id="IPR054485">
    <property type="entry name" value="FlK-like_dom"/>
</dbReference>
<dbReference type="InterPro" id="IPR025540">
    <property type="entry name" value="FlK"/>
</dbReference>
<feature type="binding site" evidence="1">
    <location>
        <position position="66"/>
    </location>
    <ligand>
        <name>CoA</name>
        <dbReference type="ChEBI" id="CHEBI:57287"/>
    </ligand>
</feature>
<dbReference type="OrthoDB" id="6902891at2"/>
<dbReference type="InterPro" id="IPR029069">
    <property type="entry name" value="HotDog_dom_sf"/>
</dbReference>
<sequence>MLDLRALFKPGKNALVRTPVQRQDTAEGYSPFLSNLLATPALAGMVIQAAVEAVDRHLPEGYATIGHSLDLSHEAPTCLGMTVTVKVTLVEIDGMKLRFEILVWDDLGEISRGHHERIVVNKDEFVQKTQERLQYMVERNL</sequence>